<dbReference type="SUPFAM" id="SSF54292">
    <property type="entry name" value="2Fe-2S ferredoxin-like"/>
    <property type="match status" value="1"/>
</dbReference>
<dbReference type="AlphaFoldDB" id="A0A1H7Z1B0"/>
<dbReference type="Gene3D" id="3.10.20.30">
    <property type="match status" value="1"/>
</dbReference>
<keyword evidence="2" id="KW-0479">Metal-binding</keyword>
<dbReference type="PROSITE" id="PS00197">
    <property type="entry name" value="2FE2S_FER_1"/>
    <property type="match status" value="1"/>
</dbReference>
<dbReference type="InterPro" id="IPR008274">
    <property type="entry name" value="AldOxase/xan_DH_MoCoBD1"/>
</dbReference>
<dbReference type="InterPro" id="IPR037165">
    <property type="entry name" value="AldOxase/xan_DH_Mopterin-bd_sf"/>
</dbReference>
<dbReference type="SUPFAM" id="SSF56003">
    <property type="entry name" value="Molybdenum cofactor-binding domain"/>
    <property type="match status" value="1"/>
</dbReference>
<keyword evidence="4" id="KW-0408">Iron</keyword>
<dbReference type="CDD" id="cd00207">
    <property type="entry name" value="fer2"/>
    <property type="match status" value="1"/>
</dbReference>
<evidence type="ECO:0000256" key="1">
    <source>
        <dbReference type="ARBA" id="ARBA00006849"/>
    </source>
</evidence>
<dbReference type="PROSITE" id="PS51085">
    <property type="entry name" value="2FE2S_FER_2"/>
    <property type="match status" value="1"/>
</dbReference>
<keyword evidence="7" id="KW-1185">Reference proteome</keyword>
<sequence>MFEFVVNGKTTFAQKDEKLITYLRETLHLTSVKNGCSEGACGTCMVLVDGKATKACILTTARAAGKSIVTVEGLSSREKDVYGYAFTHVGAVQCGFCTPGMVISAKGLIDTNPNPSPMDVKEAIKNNICRCTGYKKIEEAILLSAKLFRENTAVPKQEFCGVIGENLHRVDATAKALGTAEYADDIHIDGMLYGSAVRSSYPRALVKHIDVTEAKALPGVVTVLTAADLPGNHKIGHLKKDYDVLIAEGKETHFIGDAIVLIAAESKEILEEAKKLVKIDFEELKPVLSVQDSIAEGAPLIHETGNLLADEHLVRGDADETIKNSKHSVTMRYSTPFTDHAFLEPETAVAMPEGDGVLIYSGDQGIYQTRKECSEALGLPEDKVRVIAKMVGGGFGGKEDMSVQHHAAVLAYKSQRPVKVSFTRKESIMIHPKRHPMEMEFTTACDENGYLTAMKATLLADTGAYASLGGPVLQRACTHAAGPYNYQVIDIHGQAWYTNNPPAGAFRGFGVTQSCFATECNLNLLAEKVGISPWEIRYRNAIRPGEVLPNGQIADESTALVETLEAVKPYMDAHPKAGIACAMKNSGLGVGIPDTGRCRLTVKDGKVHIHSSAACIGQGMGTVVTQMVCTTLSLSPEQVIYDAPDTKEAPNAGNTTASRQTLFTGEATHRAAMALKEALGSNSLESLNGREFIGEYLGVTDKMGSDKPNPVSHIAYGYATHVVDLDESGKLLKVIAAHDVGKAVNPISVEGQIEGGVVMSLGYALTEDFPLKDGVPTAKYGTLGLMKSTQVPEIESMIIEKSHSDLAYGAKGIGEICSIPTPPAVQLAYYNLDGKFRTKLPMEDTPYSRKKK</sequence>
<dbReference type="SUPFAM" id="SSF47741">
    <property type="entry name" value="CO dehydrogenase ISP C-domain like"/>
    <property type="match status" value="1"/>
</dbReference>
<evidence type="ECO:0000256" key="3">
    <source>
        <dbReference type="ARBA" id="ARBA00023002"/>
    </source>
</evidence>
<accession>A0A1H7Z1B0</accession>
<dbReference type="InterPro" id="IPR002888">
    <property type="entry name" value="2Fe-2S-bd"/>
</dbReference>
<dbReference type="SUPFAM" id="SSF54665">
    <property type="entry name" value="CO dehydrogenase molybdoprotein N-domain-like"/>
    <property type="match status" value="1"/>
</dbReference>
<dbReference type="InterPro" id="IPR012675">
    <property type="entry name" value="Beta-grasp_dom_sf"/>
</dbReference>
<dbReference type="Pfam" id="PF00111">
    <property type="entry name" value="Fer2"/>
    <property type="match status" value="1"/>
</dbReference>
<dbReference type="InterPro" id="IPR036884">
    <property type="entry name" value="2Fe-2S-bd_dom_sf"/>
</dbReference>
<evidence type="ECO:0000256" key="4">
    <source>
        <dbReference type="ARBA" id="ARBA00023004"/>
    </source>
</evidence>
<dbReference type="Pfam" id="PF02738">
    <property type="entry name" value="MoCoBD_1"/>
    <property type="match status" value="1"/>
</dbReference>
<dbReference type="Gene3D" id="1.10.150.120">
    <property type="entry name" value="[2Fe-2S]-binding domain"/>
    <property type="match status" value="1"/>
</dbReference>
<dbReference type="InterPro" id="IPR036010">
    <property type="entry name" value="2Fe-2S_ferredoxin-like_sf"/>
</dbReference>
<dbReference type="Pfam" id="PF01799">
    <property type="entry name" value="Fer2_2"/>
    <property type="match status" value="1"/>
</dbReference>
<dbReference type="Proteomes" id="UP000199158">
    <property type="component" value="Unassembled WGS sequence"/>
</dbReference>
<comment type="similarity">
    <text evidence="1">Belongs to the xanthine dehydrogenase family.</text>
</comment>
<keyword evidence="3" id="KW-0560">Oxidoreductase</keyword>
<dbReference type="InterPro" id="IPR016208">
    <property type="entry name" value="Ald_Oxase/xanthine_DH-like"/>
</dbReference>
<dbReference type="SMART" id="SM01008">
    <property type="entry name" value="Ald_Xan_dh_C"/>
    <property type="match status" value="1"/>
</dbReference>
<evidence type="ECO:0000313" key="6">
    <source>
        <dbReference type="EMBL" id="SEM51794.1"/>
    </source>
</evidence>
<proteinExistence type="inferred from homology"/>
<dbReference type="PANTHER" id="PTHR11908">
    <property type="entry name" value="XANTHINE DEHYDROGENASE"/>
    <property type="match status" value="1"/>
</dbReference>
<dbReference type="Gene3D" id="3.30.365.10">
    <property type="entry name" value="Aldehyde oxidase/xanthine dehydrogenase, molybdopterin binding domain"/>
    <property type="match status" value="4"/>
</dbReference>
<dbReference type="OrthoDB" id="9759099at2"/>
<dbReference type="InterPro" id="IPR036856">
    <property type="entry name" value="Ald_Oxase/Xan_DH_a/b_sf"/>
</dbReference>
<dbReference type="RefSeq" id="WP_092751057.1">
    <property type="nucleotide sequence ID" value="NZ_FOCG01000001.1"/>
</dbReference>
<dbReference type="InterPro" id="IPR017697">
    <property type="entry name" value="Xdh"/>
</dbReference>
<protein>
    <submittedName>
        <fullName evidence="6">Selenium-dependent xanthine dehydrogenase</fullName>
    </submittedName>
</protein>
<reference evidence="6 7" key="1">
    <citation type="submission" date="2016-10" db="EMBL/GenBank/DDBJ databases">
        <authorList>
            <person name="de Groot N.N."/>
        </authorList>
    </citation>
    <scope>NUCLEOTIDE SEQUENCE [LARGE SCALE GENOMIC DNA]</scope>
    <source>
        <strain evidence="6 7">CGMCC 1.5070</strain>
    </source>
</reference>
<dbReference type="InterPro" id="IPR001041">
    <property type="entry name" value="2Fe-2S_ferredoxin-type"/>
</dbReference>
<dbReference type="InterPro" id="IPR046867">
    <property type="entry name" value="AldOxase/xan_DH_MoCoBD2"/>
</dbReference>
<evidence type="ECO:0000259" key="5">
    <source>
        <dbReference type="PROSITE" id="PS51085"/>
    </source>
</evidence>
<dbReference type="PANTHER" id="PTHR11908:SF157">
    <property type="entry name" value="XANTHINE DEHYDROGENASE SUBUNIT D-RELATED"/>
    <property type="match status" value="1"/>
</dbReference>
<name>A0A1H7Z1B0_9FIRM</name>
<dbReference type="InterPro" id="IPR006058">
    <property type="entry name" value="2Fe2S_fd_BS"/>
</dbReference>
<dbReference type="Pfam" id="PF20256">
    <property type="entry name" value="MoCoBD_2"/>
    <property type="match status" value="2"/>
</dbReference>
<dbReference type="GO" id="GO:0016491">
    <property type="term" value="F:oxidoreductase activity"/>
    <property type="evidence" value="ECO:0007669"/>
    <property type="project" value="UniProtKB-KW"/>
</dbReference>
<dbReference type="InterPro" id="IPR000674">
    <property type="entry name" value="Ald_Oxase/Xan_DH_a/b"/>
</dbReference>
<feature type="domain" description="2Fe-2S ferredoxin-type" evidence="5">
    <location>
        <begin position="1"/>
        <end position="74"/>
    </location>
</feature>
<evidence type="ECO:0000256" key="2">
    <source>
        <dbReference type="ARBA" id="ARBA00022723"/>
    </source>
</evidence>
<dbReference type="Gene3D" id="3.90.1170.50">
    <property type="entry name" value="Aldehyde oxidase/xanthine dehydrogenase, a/b hammerhead"/>
    <property type="match status" value="1"/>
</dbReference>
<dbReference type="GO" id="GO:0051537">
    <property type="term" value="F:2 iron, 2 sulfur cluster binding"/>
    <property type="evidence" value="ECO:0007669"/>
    <property type="project" value="InterPro"/>
</dbReference>
<organism evidence="6 7">
    <name type="scientific">Hydrogenoanaerobacterium saccharovorans</name>
    <dbReference type="NCBI Taxonomy" id="474960"/>
    <lineage>
        <taxon>Bacteria</taxon>
        <taxon>Bacillati</taxon>
        <taxon>Bacillota</taxon>
        <taxon>Clostridia</taxon>
        <taxon>Eubacteriales</taxon>
        <taxon>Oscillospiraceae</taxon>
        <taxon>Hydrogenoanaerobacterium</taxon>
    </lineage>
</organism>
<dbReference type="EMBL" id="FOCG01000001">
    <property type="protein sequence ID" value="SEM51794.1"/>
    <property type="molecule type" value="Genomic_DNA"/>
</dbReference>
<dbReference type="STRING" id="474960.SAMN05216180_0362"/>
<dbReference type="Pfam" id="PF01315">
    <property type="entry name" value="Ald_Xan_dh_C"/>
    <property type="match status" value="1"/>
</dbReference>
<dbReference type="GO" id="GO:0005506">
    <property type="term" value="F:iron ion binding"/>
    <property type="evidence" value="ECO:0007669"/>
    <property type="project" value="InterPro"/>
</dbReference>
<evidence type="ECO:0000313" key="7">
    <source>
        <dbReference type="Proteomes" id="UP000199158"/>
    </source>
</evidence>
<gene>
    <name evidence="6" type="ORF">SAMN05216180_0362</name>
</gene>
<dbReference type="NCBIfam" id="TIGR03311">
    <property type="entry name" value="Se_dep_XDH"/>
    <property type="match status" value="1"/>
</dbReference>